<dbReference type="InterPro" id="IPR050528">
    <property type="entry name" value="L-type_Lectin-RKs"/>
</dbReference>
<keyword evidence="4" id="KW-0472">Membrane</keyword>
<feature type="region of interest" description="Disordered" evidence="3">
    <location>
        <begin position="28"/>
        <end position="66"/>
    </location>
</feature>
<keyword evidence="2" id="KW-0067">ATP-binding</keyword>
<dbReference type="SUPFAM" id="SSF49899">
    <property type="entry name" value="Concanavalin A-like lectins/glucanases"/>
    <property type="match status" value="1"/>
</dbReference>
<dbReference type="InterPro" id="IPR000719">
    <property type="entry name" value="Prot_kinase_dom"/>
</dbReference>
<protein>
    <recommendedName>
        <fullName evidence="5">Protein kinase domain-containing protein</fullName>
    </recommendedName>
</protein>
<evidence type="ECO:0000256" key="2">
    <source>
        <dbReference type="ARBA" id="ARBA00022840"/>
    </source>
</evidence>
<feature type="region of interest" description="Disordered" evidence="3">
    <location>
        <begin position="111"/>
        <end position="131"/>
    </location>
</feature>
<reference evidence="6" key="1">
    <citation type="submission" date="2020-07" db="EMBL/GenBank/DDBJ databases">
        <authorList>
            <person name="Lin J."/>
        </authorList>
    </citation>
    <scope>NUCLEOTIDE SEQUENCE</scope>
</reference>
<dbReference type="EMBL" id="LR862139">
    <property type="protein sequence ID" value="CAD1818860.1"/>
    <property type="molecule type" value="Genomic_DNA"/>
</dbReference>
<dbReference type="InterPro" id="IPR011009">
    <property type="entry name" value="Kinase-like_dom_sf"/>
</dbReference>
<evidence type="ECO:0000256" key="1">
    <source>
        <dbReference type="ARBA" id="ARBA00022741"/>
    </source>
</evidence>
<dbReference type="PANTHER" id="PTHR27007">
    <property type="match status" value="1"/>
</dbReference>
<feature type="transmembrane region" description="Helical" evidence="4">
    <location>
        <begin position="70"/>
        <end position="94"/>
    </location>
</feature>
<feature type="compositionally biased region" description="Polar residues" evidence="3">
    <location>
        <begin position="115"/>
        <end position="126"/>
    </location>
</feature>
<name>A0A6V7NJV8_ANACO</name>
<accession>A0A6V7NJV8</accession>
<dbReference type="GO" id="GO:0005524">
    <property type="term" value="F:ATP binding"/>
    <property type="evidence" value="ECO:0007669"/>
    <property type="project" value="UniProtKB-KW"/>
</dbReference>
<keyword evidence="4" id="KW-0812">Transmembrane</keyword>
<sequence length="398" mass="42331">MYVGFSASNGRGAALHLVDSWSFHTFGFSSSSPSTPPPPSSPAGANDSGSGSGSDELRNPPRPRPCLPRLGPVIGGIAGVLFLIATSTTVTLWWRFRWNLDCGDCDCGGDEEAGSTRSGTRSSQHSGPRRLRHRVSRVLASGSNVAVKRFGRVEQLTSTSAAELAAVIARCRHQNLLPLAGWCCENNELVLVYEFMANGTLDRALHSSPDHRAAAVLPWVVRNNVVLGVASALAFLHDDCEQRIVHRDVKSCSILLDADFNAKLGDFGLTLLSSRSSSGCATQASQPDGTIGYTAPEYVRSGVATDKSDVYSFGVVALEVATGGGRWTKRWSLSTGSGNCGAPARQQEKAEDEEGHQNAARHGTAAIPTRSESGCQPAVAAIVVVDDHPRYVLPIFWC</sequence>
<evidence type="ECO:0000256" key="4">
    <source>
        <dbReference type="SAM" id="Phobius"/>
    </source>
</evidence>
<dbReference type="Gene3D" id="1.10.510.10">
    <property type="entry name" value="Transferase(Phosphotransferase) domain 1"/>
    <property type="match status" value="1"/>
</dbReference>
<proteinExistence type="predicted"/>
<evidence type="ECO:0000259" key="5">
    <source>
        <dbReference type="PROSITE" id="PS50011"/>
    </source>
</evidence>
<dbReference type="Gene3D" id="3.30.200.20">
    <property type="entry name" value="Phosphorylase Kinase, domain 1"/>
    <property type="match status" value="1"/>
</dbReference>
<feature type="domain" description="Protein kinase" evidence="5">
    <location>
        <begin position="67"/>
        <end position="398"/>
    </location>
</feature>
<dbReference type="GO" id="GO:0004672">
    <property type="term" value="F:protein kinase activity"/>
    <property type="evidence" value="ECO:0007669"/>
    <property type="project" value="InterPro"/>
</dbReference>
<dbReference type="InterPro" id="IPR013320">
    <property type="entry name" value="ConA-like_dom_sf"/>
</dbReference>
<organism evidence="6">
    <name type="scientific">Ananas comosus var. bracteatus</name>
    <name type="common">red pineapple</name>
    <dbReference type="NCBI Taxonomy" id="296719"/>
    <lineage>
        <taxon>Eukaryota</taxon>
        <taxon>Viridiplantae</taxon>
        <taxon>Streptophyta</taxon>
        <taxon>Embryophyta</taxon>
        <taxon>Tracheophyta</taxon>
        <taxon>Spermatophyta</taxon>
        <taxon>Magnoliopsida</taxon>
        <taxon>Liliopsida</taxon>
        <taxon>Poales</taxon>
        <taxon>Bromeliaceae</taxon>
        <taxon>Bromelioideae</taxon>
        <taxon>Ananas</taxon>
    </lineage>
</organism>
<dbReference type="PROSITE" id="PS50011">
    <property type="entry name" value="PROTEIN_KINASE_DOM"/>
    <property type="match status" value="1"/>
</dbReference>
<evidence type="ECO:0000313" key="6">
    <source>
        <dbReference type="EMBL" id="CAD1818860.1"/>
    </source>
</evidence>
<dbReference type="SUPFAM" id="SSF56112">
    <property type="entry name" value="Protein kinase-like (PK-like)"/>
    <property type="match status" value="1"/>
</dbReference>
<dbReference type="InterPro" id="IPR001245">
    <property type="entry name" value="Ser-Thr/Tyr_kinase_cat_dom"/>
</dbReference>
<keyword evidence="1" id="KW-0547">Nucleotide-binding</keyword>
<dbReference type="GO" id="GO:0051707">
    <property type="term" value="P:response to other organism"/>
    <property type="evidence" value="ECO:0007669"/>
    <property type="project" value="UniProtKB-ARBA"/>
</dbReference>
<evidence type="ECO:0000256" key="3">
    <source>
        <dbReference type="SAM" id="MobiDB-lite"/>
    </source>
</evidence>
<gene>
    <name evidence="6" type="ORF">CB5_LOCUS2071</name>
</gene>
<feature type="region of interest" description="Disordered" evidence="3">
    <location>
        <begin position="336"/>
        <end position="371"/>
    </location>
</feature>
<dbReference type="AlphaFoldDB" id="A0A6V7NJV8"/>
<keyword evidence="4" id="KW-1133">Transmembrane helix</keyword>
<dbReference type="Pfam" id="PF07714">
    <property type="entry name" value="PK_Tyr_Ser-Thr"/>
    <property type="match status" value="1"/>
</dbReference>